<comment type="caution">
    <text evidence="2">The sequence shown here is derived from an EMBL/GenBank/DDBJ whole genome shotgun (WGS) entry which is preliminary data.</text>
</comment>
<dbReference type="Proteomes" id="UP000266196">
    <property type="component" value="Unassembled WGS sequence"/>
</dbReference>
<protein>
    <submittedName>
        <fullName evidence="2">Uncharacterized protein</fullName>
    </submittedName>
</protein>
<dbReference type="Proteomes" id="UP000285430">
    <property type="component" value="Unassembled WGS sequence"/>
</dbReference>
<accession>A0A397FIQ9</accession>
<evidence type="ECO:0000313" key="2">
    <source>
        <dbReference type="EMBL" id="RHZ29289.1"/>
    </source>
</evidence>
<reference evidence="3 4" key="1">
    <citation type="submission" date="2018-08" db="EMBL/GenBank/DDBJ databases">
        <title>Aphanomyces genome sequencing and annotation.</title>
        <authorList>
            <person name="Minardi D."/>
            <person name="Oidtmann B."/>
            <person name="Van Der Giezen M."/>
            <person name="Studholme D.J."/>
        </authorList>
    </citation>
    <scope>NUCLEOTIDE SEQUENCE [LARGE SCALE GENOMIC DNA]</scope>
    <source>
        <strain evidence="2 3">197901</strain>
        <strain evidence="1 4">Da</strain>
    </source>
</reference>
<evidence type="ECO:0000313" key="1">
    <source>
        <dbReference type="EMBL" id="RHZ25601.1"/>
    </source>
</evidence>
<dbReference type="EMBL" id="QUTE01007459">
    <property type="protein sequence ID" value="RHZ29289.1"/>
    <property type="molecule type" value="Genomic_DNA"/>
</dbReference>
<name>A0A397FIQ9_APHAT</name>
<sequence>MSDLSTILYTRTAVDATNLLKTVGEQDVVTMVELSAQYRGSWGCLVDMGYIGIAHSLGENFFGRMCTLWKISLATYTWDEKNYNTIQRTAFALTNFHLSLMPLRVEDEGFY</sequence>
<evidence type="ECO:0000313" key="4">
    <source>
        <dbReference type="Proteomes" id="UP000285430"/>
    </source>
</evidence>
<gene>
    <name evidence="2" type="ORF">DYB31_011250</name>
    <name evidence="1" type="ORF">DYB37_009664</name>
</gene>
<organism evidence="2 3">
    <name type="scientific">Aphanomyces astaci</name>
    <name type="common">Crayfish plague agent</name>
    <dbReference type="NCBI Taxonomy" id="112090"/>
    <lineage>
        <taxon>Eukaryota</taxon>
        <taxon>Sar</taxon>
        <taxon>Stramenopiles</taxon>
        <taxon>Oomycota</taxon>
        <taxon>Saprolegniomycetes</taxon>
        <taxon>Saprolegniales</taxon>
        <taxon>Verrucalvaceae</taxon>
        <taxon>Aphanomyces</taxon>
    </lineage>
</organism>
<feature type="non-terminal residue" evidence="2">
    <location>
        <position position="111"/>
    </location>
</feature>
<evidence type="ECO:0000313" key="3">
    <source>
        <dbReference type="Proteomes" id="UP000266196"/>
    </source>
</evidence>
<dbReference type="AlphaFoldDB" id="A0A397FIQ9"/>
<proteinExistence type="predicted"/>
<dbReference type="EMBL" id="QUTH01002509">
    <property type="protein sequence ID" value="RHZ25601.1"/>
    <property type="molecule type" value="Genomic_DNA"/>
</dbReference>